<evidence type="ECO:0000313" key="1">
    <source>
        <dbReference type="EMBL" id="GAH03645.1"/>
    </source>
</evidence>
<comment type="caution">
    <text evidence="1">The sequence shown here is derived from an EMBL/GenBank/DDBJ whole genome shotgun (WGS) entry which is preliminary data.</text>
</comment>
<dbReference type="AlphaFoldDB" id="X1D5T8"/>
<protein>
    <submittedName>
        <fullName evidence="1">Uncharacterized protein</fullName>
    </submittedName>
</protein>
<organism evidence="1">
    <name type="scientific">marine sediment metagenome</name>
    <dbReference type="NCBI Taxonomy" id="412755"/>
    <lineage>
        <taxon>unclassified sequences</taxon>
        <taxon>metagenomes</taxon>
        <taxon>ecological metagenomes</taxon>
    </lineage>
</organism>
<dbReference type="EMBL" id="BART01020408">
    <property type="protein sequence ID" value="GAH03645.1"/>
    <property type="molecule type" value="Genomic_DNA"/>
</dbReference>
<proteinExistence type="predicted"/>
<name>X1D5T8_9ZZZZ</name>
<gene>
    <name evidence="1" type="ORF">S01H4_37926</name>
</gene>
<feature type="non-terminal residue" evidence="1">
    <location>
        <position position="1"/>
    </location>
</feature>
<sequence length="293" mass="31758">AVSHYQSGAGDGMATVFCRTPEGKGAIWQISIDTLTVGDTQFSVPAATKVVGSFGTESIHGVVATNNDILFPNKRGMHSLGPEKNFYGLLRTNELSSKIRPYWRALLGSYMSGVAGYFYDAKVFISVPVTGTTNSKTIVYDLERTNWAVDWTIGAKQFLEYTDTSGDTHFLYVHATDNKLIEISENIQGDLGEAFNTSYVSGRIPLSKLWKDFIKVNKAYIKLGSPTGTIDFEVSGTQTTAPFKSLKSVSITSQALTNSGLGWDGLGSIQLGDSAGIPSNFSDSSDPRFVKVR</sequence>
<feature type="non-terminal residue" evidence="1">
    <location>
        <position position="293"/>
    </location>
</feature>
<accession>X1D5T8</accession>
<reference evidence="1" key="1">
    <citation type="journal article" date="2014" name="Front. Microbiol.">
        <title>High frequency of phylogenetically diverse reductive dehalogenase-homologous genes in deep subseafloor sedimentary metagenomes.</title>
        <authorList>
            <person name="Kawai M."/>
            <person name="Futagami T."/>
            <person name="Toyoda A."/>
            <person name="Takaki Y."/>
            <person name="Nishi S."/>
            <person name="Hori S."/>
            <person name="Arai W."/>
            <person name="Tsubouchi T."/>
            <person name="Morono Y."/>
            <person name="Uchiyama I."/>
            <person name="Ito T."/>
            <person name="Fujiyama A."/>
            <person name="Inagaki F."/>
            <person name="Takami H."/>
        </authorList>
    </citation>
    <scope>NUCLEOTIDE SEQUENCE</scope>
    <source>
        <strain evidence="1">Expedition CK06-06</strain>
    </source>
</reference>